<proteinExistence type="predicted"/>
<dbReference type="Proteomes" id="UP001347796">
    <property type="component" value="Unassembled WGS sequence"/>
</dbReference>
<gene>
    <name evidence="2" type="ORF">SNE40_010214</name>
</gene>
<dbReference type="EMBL" id="JAZGQO010000007">
    <property type="protein sequence ID" value="KAK6182560.1"/>
    <property type="molecule type" value="Genomic_DNA"/>
</dbReference>
<evidence type="ECO:0000313" key="2">
    <source>
        <dbReference type="EMBL" id="KAK6182560.1"/>
    </source>
</evidence>
<feature type="compositionally biased region" description="Acidic residues" evidence="1">
    <location>
        <begin position="124"/>
        <end position="144"/>
    </location>
</feature>
<protein>
    <submittedName>
        <fullName evidence="2">Uncharacterized protein</fullName>
    </submittedName>
</protein>
<name>A0AAN8JU03_PATCE</name>
<evidence type="ECO:0000313" key="3">
    <source>
        <dbReference type="Proteomes" id="UP001347796"/>
    </source>
</evidence>
<keyword evidence="3" id="KW-1185">Reference proteome</keyword>
<sequence length="235" mass="27203">MRKTELVKTKNTRQISEDKDVKEYLRTRHRIQPGTKAIIHNHLVKYGYHSQCAYDVVHEDPKDFSKLGKMDRNKFAGELDNRIEKFNIPRGEEMNENAVARSRTYFKETMEPTYVVEGSGGDAGDADDTKDTDDEQVPEGEYDNDLLKPDEETESNSVELWNTEDEFPDYESQNNIGVYESEEEGEEILAPTFFPLRQESDSTVDWFLENFPTTSVFSVFEGSSQSFLLVFLMLY</sequence>
<organism evidence="2 3">
    <name type="scientific">Patella caerulea</name>
    <name type="common">Rayed Mediterranean limpet</name>
    <dbReference type="NCBI Taxonomy" id="87958"/>
    <lineage>
        <taxon>Eukaryota</taxon>
        <taxon>Metazoa</taxon>
        <taxon>Spiralia</taxon>
        <taxon>Lophotrochozoa</taxon>
        <taxon>Mollusca</taxon>
        <taxon>Gastropoda</taxon>
        <taxon>Patellogastropoda</taxon>
        <taxon>Patelloidea</taxon>
        <taxon>Patellidae</taxon>
        <taxon>Patella</taxon>
    </lineage>
</organism>
<reference evidence="2 3" key="1">
    <citation type="submission" date="2024-01" db="EMBL/GenBank/DDBJ databases">
        <title>The genome of the rayed Mediterranean limpet Patella caerulea (Linnaeus, 1758).</title>
        <authorList>
            <person name="Anh-Thu Weber A."/>
            <person name="Halstead-Nussloch G."/>
        </authorList>
    </citation>
    <scope>NUCLEOTIDE SEQUENCE [LARGE SCALE GENOMIC DNA]</scope>
    <source>
        <strain evidence="2">AATW-2023a</strain>
        <tissue evidence="2">Whole specimen</tissue>
    </source>
</reference>
<accession>A0AAN8JU03</accession>
<comment type="caution">
    <text evidence="2">The sequence shown here is derived from an EMBL/GenBank/DDBJ whole genome shotgun (WGS) entry which is preliminary data.</text>
</comment>
<dbReference type="AlphaFoldDB" id="A0AAN8JU03"/>
<feature type="region of interest" description="Disordered" evidence="1">
    <location>
        <begin position="115"/>
        <end position="156"/>
    </location>
</feature>
<evidence type="ECO:0000256" key="1">
    <source>
        <dbReference type="SAM" id="MobiDB-lite"/>
    </source>
</evidence>